<evidence type="ECO:0000256" key="5">
    <source>
        <dbReference type="ARBA" id="ARBA00022982"/>
    </source>
</evidence>
<reference evidence="9 10" key="1">
    <citation type="submission" date="2019-11" db="EMBL/GenBank/DDBJ databases">
        <authorList>
            <person name="Zheng R.K."/>
            <person name="Sun C.M."/>
        </authorList>
    </citation>
    <scope>NUCLEOTIDE SEQUENCE [LARGE SCALE GENOMIC DNA]</scope>
    <source>
        <strain evidence="9 10">SRB007</strain>
    </source>
</reference>
<dbReference type="SUPFAM" id="SSF48695">
    <property type="entry name" value="Multiheme cytochromes"/>
    <property type="match status" value="1"/>
</dbReference>
<name>A0A6I6JC48_9BACT</name>
<evidence type="ECO:0000313" key="9">
    <source>
        <dbReference type="EMBL" id="QGY40355.1"/>
    </source>
</evidence>
<organism evidence="9 10">
    <name type="scientific">Pseudodesulfovibrio cashew</name>
    <dbReference type="NCBI Taxonomy" id="2678688"/>
    <lineage>
        <taxon>Bacteria</taxon>
        <taxon>Pseudomonadati</taxon>
        <taxon>Thermodesulfobacteriota</taxon>
        <taxon>Desulfovibrionia</taxon>
        <taxon>Desulfovibrionales</taxon>
        <taxon>Desulfovibrionaceae</taxon>
    </lineage>
</organism>
<feature type="binding site" description="axial binding residue" evidence="7">
    <location>
        <position position="313"/>
    </location>
    <ligand>
        <name>heme c</name>
        <dbReference type="ChEBI" id="CHEBI:61717"/>
        <label>1</label>
    </ligand>
    <ligandPart>
        <name>Fe</name>
        <dbReference type="ChEBI" id="CHEBI:18248"/>
    </ligandPart>
</feature>
<dbReference type="Proteomes" id="UP000428328">
    <property type="component" value="Chromosome"/>
</dbReference>
<evidence type="ECO:0000256" key="1">
    <source>
        <dbReference type="ARBA" id="ARBA00022448"/>
    </source>
</evidence>
<evidence type="ECO:0000256" key="2">
    <source>
        <dbReference type="ARBA" id="ARBA00022617"/>
    </source>
</evidence>
<comment type="cofactor">
    <cofactor evidence="7">
        <name>heme c</name>
        <dbReference type="ChEBI" id="CHEBI:61717"/>
    </cofactor>
    <text evidence="7">Binds 4 heme c groups covalently per monomer.</text>
</comment>
<keyword evidence="6 7" id="KW-0408">Iron</keyword>
<feature type="domain" description="Cytochrome c" evidence="8">
    <location>
        <begin position="53"/>
        <end position="169"/>
    </location>
</feature>
<feature type="binding site" description="axial binding residue" evidence="7">
    <location>
        <position position="308"/>
    </location>
    <ligand>
        <name>heme c</name>
        <dbReference type="ChEBI" id="CHEBI:61717"/>
        <label>1</label>
    </ligand>
    <ligandPart>
        <name>Fe</name>
        <dbReference type="ChEBI" id="CHEBI:18248"/>
    </ligandPart>
</feature>
<dbReference type="GO" id="GO:0020037">
    <property type="term" value="F:heme binding"/>
    <property type="evidence" value="ECO:0007669"/>
    <property type="project" value="InterPro"/>
</dbReference>
<dbReference type="RefSeq" id="WP_158947582.1">
    <property type="nucleotide sequence ID" value="NZ_CP046400.1"/>
</dbReference>
<dbReference type="Gene3D" id="3.90.10.10">
    <property type="entry name" value="Cytochrome C3"/>
    <property type="match status" value="4"/>
</dbReference>
<feature type="binding site" description="axial binding residue" evidence="7">
    <location>
        <position position="384"/>
    </location>
    <ligand>
        <name>heme c</name>
        <dbReference type="ChEBI" id="CHEBI:61717"/>
        <label>1</label>
    </ligand>
    <ligandPart>
        <name>Fe</name>
        <dbReference type="ChEBI" id="CHEBI:18248"/>
    </ligandPart>
</feature>
<sequence>MANGKRVLRFSAILIALAGVLVFHLEAMGMLDSTAEAEGRPDVIMIDTIARFGELEQPAAVFKHDVHTKALKAQGKSCEACHSKDAKGNMTLTFKGVEGDGTSELGASDIKKIYHDGCITCHNDTAEKNLESGPAVGECRSCHQEKPETGVMRADAGMDNVLHYAHWSSKEIPADKGKDTNCGACHKKSGEEDSWRVAAEKSGEPLDEVFHSKCVTCHQSLADKKAEKTGPVKCAGCHGTAEIADRKAEEAKKLAAMGGVLPRLPRKQPDLLMVMPKLEEGAKIDDKPSGMAPVAFNHKFHEENVDSCRTCHHKSVQACSSCHTQLGVEKDGVVSLDQAMHVVMSDRSCIGCHAKEQEKPECAGCHSLRTADKPASDASCKTCHVTPRDAEGNALALAGAPKEMKEAVAGQIIAERPQTHAVPAVDAIPEFVTIGAIADKFQASKMPHRKIVLKMLDNIKDSKLASTFHATPEAVCGACHHNSPATLTPPKCSSCHAVATDLVSGKPGLKAAYHGQCMRCHTEMKLEKPAATNCVACHEKKTN</sequence>
<dbReference type="InterPro" id="IPR036280">
    <property type="entry name" value="Multihaem_cyt_sf"/>
</dbReference>
<dbReference type="AlphaFoldDB" id="A0A6I6JC48"/>
<dbReference type="InterPro" id="IPR009056">
    <property type="entry name" value="Cyt_c-like_dom"/>
</dbReference>
<dbReference type="PANTHER" id="PTHR35038">
    <property type="entry name" value="DISSIMILATORY SULFITE REDUCTASE SIRA"/>
    <property type="match status" value="1"/>
</dbReference>
<feature type="binding site" description="axial binding residue" evidence="7">
    <location>
        <position position="298"/>
    </location>
    <ligand>
        <name>heme c</name>
        <dbReference type="ChEBI" id="CHEBI:61717"/>
        <label>1</label>
    </ligand>
    <ligandPart>
        <name>Fe</name>
        <dbReference type="ChEBI" id="CHEBI:18248"/>
    </ligandPart>
</feature>
<evidence type="ECO:0000256" key="4">
    <source>
        <dbReference type="ARBA" id="ARBA00022729"/>
    </source>
</evidence>
<evidence type="ECO:0000256" key="6">
    <source>
        <dbReference type="ARBA" id="ARBA00023004"/>
    </source>
</evidence>
<proteinExistence type="predicted"/>
<evidence type="ECO:0000313" key="10">
    <source>
        <dbReference type="Proteomes" id="UP000428328"/>
    </source>
</evidence>
<feature type="binding site" description="axial binding residue" evidence="7">
    <location>
        <position position="301"/>
    </location>
    <ligand>
        <name>heme c</name>
        <dbReference type="ChEBI" id="CHEBI:61717"/>
        <label>1</label>
    </ligand>
    <ligandPart>
        <name>Fe</name>
        <dbReference type="ChEBI" id="CHEBI:18248"/>
    </ligandPart>
</feature>
<dbReference type="InterPro" id="IPR020942">
    <property type="entry name" value="Cyt_c_III_dom"/>
</dbReference>
<keyword evidence="2 7" id="KW-0349">Heme</keyword>
<dbReference type="InterPro" id="IPR054813">
    <property type="entry name" value="HmcA"/>
</dbReference>
<dbReference type="PRINTS" id="PR00609">
    <property type="entry name" value="CYTOCHROMEC3"/>
</dbReference>
<keyword evidence="10" id="KW-1185">Reference proteome</keyword>
<evidence type="ECO:0000256" key="7">
    <source>
        <dbReference type="PIRSR" id="PIRSR602322-1"/>
    </source>
</evidence>
<dbReference type="NCBIfam" id="NF045713">
    <property type="entry name" value="CxxCH_16_HmcA"/>
    <property type="match status" value="1"/>
</dbReference>
<keyword evidence="4" id="KW-0732">Signal</keyword>
<keyword evidence="1" id="KW-0813">Transport</keyword>
<feature type="binding site" description="axial binding residue" evidence="7">
    <location>
        <position position="362"/>
    </location>
    <ligand>
        <name>heme c</name>
        <dbReference type="ChEBI" id="CHEBI:61717"/>
        <label>1</label>
    </ligand>
    <ligandPart>
        <name>Fe</name>
        <dbReference type="ChEBI" id="CHEBI:18248"/>
    </ligandPart>
</feature>
<dbReference type="CDD" id="cd08168">
    <property type="entry name" value="Cytochrom_C3"/>
    <property type="match status" value="4"/>
</dbReference>
<dbReference type="InterPro" id="IPR002322">
    <property type="entry name" value="Cyt_c_III"/>
</dbReference>
<evidence type="ECO:0000259" key="8">
    <source>
        <dbReference type="PROSITE" id="PS51007"/>
    </source>
</evidence>
<dbReference type="KEGG" id="psel:GM415_09515"/>
<feature type="binding site" description="axial binding residue" evidence="7">
    <location>
        <position position="365"/>
    </location>
    <ligand>
        <name>heme c</name>
        <dbReference type="ChEBI" id="CHEBI:61717"/>
        <label>1</label>
    </ligand>
    <ligandPart>
        <name>Fe</name>
        <dbReference type="ChEBI" id="CHEBI:18248"/>
    </ligandPart>
</feature>
<dbReference type="EMBL" id="CP046400">
    <property type="protein sequence ID" value="QGY40355.1"/>
    <property type="molecule type" value="Genomic_DNA"/>
</dbReference>
<feature type="binding site" description="axial binding residue" evidence="7">
    <location>
        <position position="312"/>
    </location>
    <ligand>
        <name>heme c</name>
        <dbReference type="ChEBI" id="CHEBI:61717"/>
        <label>1</label>
    </ligand>
    <ligandPart>
        <name>Fe</name>
        <dbReference type="ChEBI" id="CHEBI:18248"/>
    </ligandPart>
</feature>
<feature type="binding site" description="axial binding residue" evidence="7">
    <location>
        <position position="322"/>
    </location>
    <ligand>
        <name>heme c</name>
        <dbReference type="ChEBI" id="CHEBI:61717"/>
        <label>1</label>
    </ligand>
    <ligandPart>
        <name>Fe</name>
        <dbReference type="ChEBI" id="CHEBI:18248"/>
    </ligandPart>
</feature>
<dbReference type="GO" id="GO:0009055">
    <property type="term" value="F:electron transfer activity"/>
    <property type="evidence" value="ECO:0007669"/>
    <property type="project" value="InterPro"/>
</dbReference>
<keyword evidence="5" id="KW-0249">Electron transport</keyword>
<dbReference type="PROSITE" id="PS51007">
    <property type="entry name" value="CYTC"/>
    <property type="match status" value="1"/>
</dbReference>
<dbReference type="Pfam" id="PF02085">
    <property type="entry name" value="Cytochrom_CIII"/>
    <property type="match status" value="3"/>
</dbReference>
<dbReference type="GO" id="GO:0046872">
    <property type="term" value="F:metal ion binding"/>
    <property type="evidence" value="ECO:0007669"/>
    <property type="project" value="UniProtKB-KW"/>
</dbReference>
<feature type="binding site" description="axial binding residue" evidence="7">
    <location>
        <position position="380"/>
    </location>
    <ligand>
        <name>heme c</name>
        <dbReference type="ChEBI" id="CHEBI:61717"/>
        <label>1</label>
    </ligand>
    <ligandPart>
        <name>Fe</name>
        <dbReference type="ChEBI" id="CHEBI:18248"/>
    </ligandPart>
</feature>
<gene>
    <name evidence="9" type="ORF">GM415_09515</name>
</gene>
<evidence type="ECO:0000256" key="3">
    <source>
        <dbReference type="ARBA" id="ARBA00022723"/>
    </source>
</evidence>
<dbReference type="InterPro" id="IPR051829">
    <property type="entry name" value="Multiheme_Cytochr_ET"/>
</dbReference>
<accession>A0A6I6JC48</accession>
<feature type="binding site" description="axial binding residue" evidence="7">
    <location>
        <position position="311"/>
    </location>
    <ligand>
        <name>heme c</name>
        <dbReference type="ChEBI" id="CHEBI:61717"/>
        <label>1</label>
    </ligand>
    <ligandPart>
        <name>Fe</name>
        <dbReference type="ChEBI" id="CHEBI:18248"/>
    </ligandPart>
</feature>
<keyword evidence="3 7" id="KW-0479">Metal-binding</keyword>
<feature type="binding site" description="axial binding residue" evidence="7">
    <location>
        <position position="383"/>
    </location>
    <ligand>
        <name>heme c</name>
        <dbReference type="ChEBI" id="CHEBI:61717"/>
        <label>1</label>
    </ligand>
    <ligandPart>
        <name>Fe</name>
        <dbReference type="ChEBI" id="CHEBI:18248"/>
    </ligandPart>
</feature>
<feature type="binding site" description="axial binding residue" evidence="7">
    <location>
        <position position="366"/>
    </location>
    <ligand>
        <name>heme c</name>
        <dbReference type="ChEBI" id="CHEBI:61717"/>
        <label>1</label>
    </ligand>
    <ligandPart>
        <name>Fe</name>
        <dbReference type="ChEBI" id="CHEBI:18248"/>
    </ligandPart>
</feature>
<protein>
    <submittedName>
        <fullName evidence="9">Cytochrome c class III</fullName>
    </submittedName>
</protein>